<feature type="transmembrane region" description="Helical" evidence="8">
    <location>
        <begin position="229"/>
        <end position="247"/>
    </location>
</feature>
<proteinExistence type="inferred from homology"/>
<sequence>MSDPLVLLAIAGTCLLAGLVKGVIGLGMPTVILALLTTTLGLTQAMALMLLPTAITNLWQAMSGGHGLAILRRIWPFLLLAMGTVWIGALALTRLDLDLLSGLLGVLIAVYSVVNLFGVRFSVPPRHERWTGLVCGAANGVLTGMTGAYAVPGVMYLQAIGMPRDMFVQAMGMLFGGSTLALAVALGGGGFLDAELGWLSLVALLPALLGMAVGMRVRSYLSEAVFRRVFFVSLLLLGAYIVATAASR</sequence>
<evidence type="ECO:0000256" key="7">
    <source>
        <dbReference type="ARBA" id="ARBA00023136"/>
    </source>
</evidence>
<evidence type="ECO:0000256" key="1">
    <source>
        <dbReference type="ARBA" id="ARBA00004651"/>
    </source>
</evidence>
<dbReference type="RefSeq" id="WP_023432778.1">
    <property type="nucleotide sequence ID" value="NZ_AWXZ01000035.1"/>
</dbReference>
<dbReference type="GO" id="GO:0005886">
    <property type="term" value="C:plasma membrane"/>
    <property type="evidence" value="ECO:0007669"/>
    <property type="project" value="UniProtKB-SubCell"/>
</dbReference>
<protein>
    <recommendedName>
        <fullName evidence="8">Probable membrane transporter protein</fullName>
    </recommendedName>
</protein>
<dbReference type="PANTHER" id="PTHR30269:SF32">
    <property type="entry name" value="MEMBRANE TRANSPORTER PROTEIN-RELATED"/>
    <property type="match status" value="1"/>
</dbReference>
<reference evidence="9 10" key="1">
    <citation type="journal article" date="2014" name="Genome Announc.">
        <title>Draft Genome Sequence of Lutibaculum baratangense Strain AMV1T, Isolated from a Mud Volcano in Andamans, India.</title>
        <authorList>
            <person name="Singh A."/>
            <person name="Sreenivas A."/>
            <person name="Sathyanarayana Reddy G."/>
            <person name="Pinnaka A.K."/>
            <person name="Shivaji S."/>
        </authorList>
    </citation>
    <scope>NUCLEOTIDE SEQUENCE [LARGE SCALE GENOMIC DNA]</scope>
    <source>
        <strain evidence="9 10">AMV1</strain>
    </source>
</reference>
<keyword evidence="7 8" id="KW-0472">Membrane</keyword>
<dbReference type="InterPro" id="IPR052017">
    <property type="entry name" value="TSUP"/>
</dbReference>
<dbReference type="PANTHER" id="PTHR30269">
    <property type="entry name" value="TRANSMEMBRANE PROTEIN YFCA"/>
    <property type="match status" value="1"/>
</dbReference>
<dbReference type="Pfam" id="PF01925">
    <property type="entry name" value="TauE"/>
    <property type="match status" value="1"/>
</dbReference>
<evidence type="ECO:0000313" key="9">
    <source>
        <dbReference type="EMBL" id="ESR24200.1"/>
    </source>
</evidence>
<comment type="similarity">
    <text evidence="2 8">Belongs to the 4-toluene sulfonate uptake permease (TSUP) (TC 2.A.102) family.</text>
</comment>
<dbReference type="STRING" id="631454.N177_2649"/>
<accession>V4RLS1</accession>
<evidence type="ECO:0000256" key="3">
    <source>
        <dbReference type="ARBA" id="ARBA00022448"/>
    </source>
</evidence>
<dbReference type="AlphaFoldDB" id="V4RLS1"/>
<keyword evidence="5 8" id="KW-0812">Transmembrane</keyword>
<keyword evidence="6 8" id="KW-1133">Transmembrane helix</keyword>
<feature type="transmembrane region" description="Helical" evidence="8">
    <location>
        <begin position="32"/>
        <end position="53"/>
    </location>
</feature>
<dbReference type="OrthoDB" id="9800873at2"/>
<keyword evidence="10" id="KW-1185">Reference proteome</keyword>
<feature type="transmembrane region" description="Helical" evidence="8">
    <location>
        <begin position="74"/>
        <end position="93"/>
    </location>
</feature>
<evidence type="ECO:0000256" key="5">
    <source>
        <dbReference type="ARBA" id="ARBA00022692"/>
    </source>
</evidence>
<keyword evidence="3" id="KW-0813">Transport</keyword>
<dbReference type="Proteomes" id="UP000017819">
    <property type="component" value="Unassembled WGS sequence"/>
</dbReference>
<evidence type="ECO:0000313" key="10">
    <source>
        <dbReference type="Proteomes" id="UP000017819"/>
    </source>
</evidence>
<organism evidence="9 10">
    <name type="scientific">Lutibaculum baratangense AMV1</name>
    <dbReference type="NCBI Taxonomy" id="631454"/>
    <lineage>
        <taxon>Bacteria</taxon>
        <taxon>Pseudomonadati</taxon>
        <taxon>Pseudomonadota</taxon>
        <taxon>Alphaproteobacteria</taxon>
        <taxon>Hyphomicrobiales</taxon>
        <taxon>Tepidamorphaceae</taxon>
        <taxon>Lutibaculum</taxon>
    </lineage>
</organism>
<gene>
    <name evidence="9" type="ORF">N177_2649</name>
</gene>
<evidence type="ECO:0000256" key="8">
    <source>
        <dbReference type="RuleBase" id="RU363041"/>
    </source>
</evidence>
<feature type="transmembrane region" description="Helical" evidence="8">
    <location>
        <begin position="172"/>
        <end position="192"/>
    </location>
</feature>
<dbReference type="eggNOG" id="COG0730">
    <property type="taxonomic scope" value="Bacteria"/>
</dbReference>
<comment type="caution">
    <text evidence="9">The sequence shown here is derived from an EMBL/GenBank/DDBJ whole genome shotgun (WGS) entry which is preliminary data.</text>
</comment>
<feature type="transmembrane region" description="Helical" evidence="8">
    <location>
        <begin position="198"/>
        <end position="217"/>
    </location>
</feature>
<comment type="subcellular location">
    <subcellularLocation>
        <location evidence="1 8">Cell membrane</location>
        <topology evidence="1 8">Multi-pass membrane protein</topology>
    </subcellularLocation>
</comment>
<name>V4RLS1_9HYPH</name>
<evidence type="ECO:0000256" key="4">
    <source>
        <dbReference type="ARBA" id="ARBA00022475"/>
    </source>
</evidence>
<evidence type="ECO:0000256" key="6">
    <source>
        <dbReference type="ARBA" id="ARBA00022989"/>
    </source>
</evidence>
<feature type="transmembrane region" description="Helical" evidence="8">
    <location>
        <begin position="99"/>
        <end position="119"/>
    </location>
</feature>
<keyword evidence="4 8" id="KW-1003">Cell membrane</keyword>
<evidence type="ECO:0000256" key="2">
    <source>
        <dbReference type="ARBA" id="ARBA00009142"/>
    </source>
</evidence>
<dbReference type="InterPro" id="IPR002781">
    <property type="entry name" value="TM_pro_TauE-like"/>
</dbReference>
<dbReference type="EMBL" id="AWXZ01000035">
    <property type="protein sequence ID" value="ESR24200.1"/>
    <property type="molecule type" value="Genomic_DNA"/>
</dbReference>